<evidence type="ECO:0000259" key="5">
    <source>
        <dbReference type="SMART" id="SM00478"/>
    </source>
</evidence>
<dbReference type="STRING" id="4999.A0A1Y1UDZ2"/>
<dbReference type="SMART" id="SM00478">
    <property type="entry name" value="ENDO3c"/>
    <property type="match status" value="1"/>
</dbReference>
<dbReference type="OrthoDB" id="415889at2759"/>
<dbReference type="RefSeq" id="XP_021869921.1">
    <property type="nucleotide sequence ID" value="XM_022016442.1"/>
</dbReference>
<accession>A0A1Y1UDZ2</accession>
<dbReference type="CDD" id="cd00056">
    <property type="entry name" value="ENDO3c"/>
    <property type="match status" value="1"/>
</dbReference>
<feature type="region of interest" description="Disordered" evidence="4">
    <location>
        <begin position="1"/>
        <end position="72"/>
    </location>
</feature>
<dbReference type="GO" id="GO:0006285">
    <property type="term" value="P:base-excision repair, AP site formation"/>
    <property type="evidence" value="ECO:0007669"/>
    <property type="project" value="UniProtKB-ARBA"/>
</dbReference>
<dbReference type="GO" id="GO:0005634">
    <property type="term" value="C:nucleus"/>
    <property type="evidence" value="ECO:0007669"/>
    <property type="project" value="TreeGrafter"/>
</dbReference>
<dbReference type="GO" id="GO:0043916">
    <property type="term" value="F:DNA-7-methylguanine glycosylase activity"/>
    <property type="evidence" value="ECO:0007669"/>
    <property type="project" value="TreeGrafter"/>
</dbReference>
<dbReference type="InParanoid" id="A0A1Y1UDZ2"/>
<keyword evidence="7" id="KW-1185">Reference proteome</keyword>
<evidence type="ECO:0000256" key="4">
    <source>
        <dbReference type="SAM" id="MobiDB-lite"/>
    </source>
</evidence>
<dbReference type="EMBL" id="NBSH01000010">
    <property type="protein sequence ID" value="ORX35757.1"/>
    <property type="molecule type" value="Genomic_DNA"/>
</dbReference>
<protein>
    <submittedName>
        <fullName evidence="6">DNA glycosylase</fullName>
    </submittedName>
</protein>
<dbReference type="Gene3D" id="1.10.1670.40">
    <property type="match status" value="1"/>
</dbReference>
<dbReference type="GO" id="GO:0008725">
    <property type="term" value="F:DNA-3-methyladenine glycosylase activity"/>
    <property type="evidence" value="ECO:0007669"/>
    <property type="project" value="TreeGrafter"/>
</dbReference>
<dbReference type="GO" id="GO:0006307">
    <property type="term" value="P:DNA alkylation repair"/>
    <property type="evidence" value="ECO:0007669"/>
    <property type="project" value="TreeGrafter"/>
</dbReference>
<evidence type="ECO:0000313" key="6">
    <source>
        <dbReference type="EMBL" id="ORX35757.1"/>
    </source>
</evidence>
<dbReference type="InterPro" id="IPR011257">
    <property type="entry name" value="DNA_glycosylase"/>
</dbReference>
<dbReference type="InterPro" id="IPR051912">
    <property type="entry name" value="Alkylbase_DNA_Glycosylase/TA"/>
</dbReference>
<evidence type="ECO:0000256" key="1">
    <source>
        <dbReference type="ARBA" id="ARBA00010817"/>
    </source>
</evidence>
<name>A0A1Y1UDZ2_9TREE</name>
<feature type="compositionally biased region" description="Basic and acidic residues" evidence="4">
    <location>
        <begin position="281"/>
        <end position="291"/>
    </location>
</feature>
<evidence type="ECO:0000256" key="3">
    <source>
        <dbReference type="ARBA" id="ARBA00023204"/>
    </source>
</evidence>
<dbReference type="InterPro" id="IPR003265">
    <property type="entry name" value="HhH-GPD_domain"/>
</dbReference>
<dbReference type="GO" id="GO:0032131">
    <property type="term" value="F:alkylated DNA binding"/>
    <property type="evidence" value="ECO:0007669"/>
    <property type="project" value="TreeGrafter"/>
</dbReference>
<dbReference type="Proteomes" id="UP000193218">
    <property type="component" value="Unassembled WGS sequence"/>
</dbReference>
<comment type="caution">
    <text evidence="6">The sequence shown here is derived from an EMBL/GenBank/DDBJ whole genome shotgun (WGS) entry which is preliminary data.</text>
</comment>
<evidence type="ECO:0000256" key="2">
    <source>
        <dbReference type="ARBA" id="ARBA00022763"/>
    </source>
</evidence>
<feature type="region of interest" description="Disordered" evidence="4">
    <location>
        <begin position="264"/>
        <end position="329"/>
    </location>
</feature>
<keyword evidence="2" id="KW-0227">DNA damage</keyword>
<feature type="compositionally biased region" description="Low complexity" evidence="4">
    <location>
        <begin position="21"/>
        <end position="30"/>
    </location>
</feature>
<feature type="compositionally biased region" description="Low complexity" evidence="4">
    <location>
        <begin position="45"/>
        <end position="72"/>
    </location>
</feature>
<dbReference type="Pfam" id="PF00730">
    <property type="entry name" value="HhH-GPD"/>
    <property type="match status" value="1"/>
</dbReference>
<comment type="similarity">
    <text evidence="1">Belongs to the alkylbase DNA glycosidase AlkA family.</text>
</comment>
<dbReference type="SUPFAM" id="SSF48150">
    <property type="entry name" value="DNA-glycosylase"/>
    <property type="match status" value="1"/>
</dbReference>
<keyword evidence="3" id="KW-0234">DNA repair</keyword>
<organism evidence="6 7">
    <name type="scientific">Kockovaella imperatae</name>
    <dbReference type="NCBI Taxonomy" id="4999"/>
    <lineage>
        <taxon>Eukaryota</taxon>
        <taxon>Fungi</taxon>
        <taxon>Dikarya</taxon>
        <taxon>Basidiomycota</taxon>
        <taxon>Agaricomycotina</taxon>
        <taxon>Tremellomycetes</taxon>
        <taxon>Tremellales</taxon>
        <taxon>Cuniculitremaceae</taxon>
        <taxon>Kockovaella</taxon>
    </lineage>
</organism>
<proteinExistence type="inferred from homology"/>
<dbReference type="Gene3D" id="1.10.340.30">
    <property type="entry name" value="Hypothetical protein, domain 2"/>
    <property type="match status" value="1"/>
</dbReference>
<dbReference type="PANTHER" id="PTHR43003">
    <property type="entry name" value="DNA-3-METHYLADENINE GLYCOSYLASE"/>
    <property type="match status" value="1"/>
</dbReference>
<dbReference type="PANTHER" id="PTHR43003:SF5">
    <property type="entry name" value="DNA-3-METHYLADENINE GLYCOSYLASE"/>
    <property type="match status" value="1"/>
</dbReference>
<dbReference type="GO" id="GO:0032993">
    <property type="term" value="C:protein-DNA complex"/>
    <property type="evidence" value="ECO:0007669"/>
    <property type="project" value="TreeGrafter"/>
</dbReference>
<sequence>MSTRISLTRGAKRKVEGVIPTSSTSTSSSTPVKARRKVEKKSTIPADTSASIPASAASRSSPKPSTADDSLPYTPSLLPPTLKFSLPSAIEHLSNHDPRFKLMFSTIPCRPFHEPIEAVDPYRTLVVTIIGQQVSWMAAKAITRRFRAHFGFEEDDQSFPTPMQVAKAEVIKLREVGLSFRKAEYIICLAEHFVDGRLSTELLSEGSDEEIAKALIAVRGIGQWTVDMFMIFSLRRPDVLPVGDLGVQKGLLRWALAAHGALPPTKSKTNEQTRKKYGLAVDEKGSGELDTRILTPPPEGDQPVPQTPQIGSLVTAHAPPTPVTPSSHDKIVQVPNNSLPPDMSDNRLLQPPDASFDAHRCAPLPEGMTIEGLKSRLAGKKAKGGVYLTPKEMETLTGGWRPYRSLGVYYTWPMGEDF</sequence>
<dbReference type="FunFam" id="1.10.340.30:FF:000004">
    <property type="entry name" value="DNA-3-methyladenine glycosylase II"/>
    <property type="match status" value="1"/>
</dbReference>
<reference evidence="6 7" key="1">
    <citation type="submission" date="2017-03" db="EMBL/GenBank/DDBJ databases">
        <title>Widespread Adenine N6-methylation of Active Genes in Fungi.</title>
        <authorList>
            <consortium name="DOE Joint Genome Institute"/>
            <person name="Mondo S.J."/>
            <person name="Dannebaum R.O."/>
            <person name="Kuo R.C."/>
            <person name="Louie K.B."/>
            <person name="Bewick A.J."/>
            <person name="Labutti K."/>
            <person name="Haridas S."/>
            <person name="Kuo A."/>
            <person name="Salamov A."/>
            <person name="Ahrendt S.R."/>
            <person name="Lau R."/>
            <person name="Bowen B.P."/>
            <person name="Lipzen A."/>
            <person name="Sullivan W."/>
            <person name="Andreopoulos W.B."/>
            <person name="Clum A."/>
            <person name="Lindquist E."/>
            <person name="Daum C."/>
            <person name="Northen T.R."/>
            <person name="Ramamoorthy G."/>
            <person name="Schmitz R.J."/>
            <person name="Gryganskyi A."/>
            <person name="Culley D."/>
            <person name="Magnuson J."/>
            <person name="James T.Y."/>
            <person name="O'Malley M.A."/>
            <person name="Stajich J.E."/>
            <person name="Spatafora J.W."/>
            <person name="Visel A."/>
            <person name="Grigoriev I.V."/>
        </authorList>
    </citation>
    <scope>NUCLEOTIDE SEQUENCE [LARGE SCALE GENOMIC DNA]</scope>
    <source>
        <strain evidence="6 7">NRRL Y-17943</strain>
    </source>
</reference>
<gene>
    <name evidence="6" type="ORF">BD324DRAFT_631547</name>
</gene>
<evidence type="ECO:0000313" key="7">
    <source>
        <dbReference type="Proteomes" id="UP000193218"/>
    </source>
</evidence>
<dbReference type="GeneID" id="33558251"/>
<feature type="domain" description="HhH-GPD" evidence="5">
    <location>
        <begin position="130"/>
        <end position="287"/>
    </location>
</feature>
<dbReference type="AlphaFoldDB" id="A0A1Y1UDZ2"/>